<evidence type="ECO:0000259" key="2">
    <source>
        <dbReference type="Pfam" id="PF02894"/>
    </source>
</evidence>
<evidence type="ECO:0000259" key="1">
    <source>
        <dbReference type="Pfam" id="PF01408"/>
    </source>
</evidence>
<dbReference type="Gene3D" id="3.40.50.720">
    <property type="entry name" value="NAD(P)-binding Rossmann-like Domain"/>
    <property type="match status" value="1"/>
</dbReference>
<dbReference type="AlphaFoldDB" id="A0A955L7G5"/>
<dbReference type="InterPro" id="IPR004104">
    <property type="entry name" value="Gfo/Idh/MocA-like_OxRdtase_C"/>
</dbReference>
<dbReference type="PANTHER" id="PTHR43249">
    <property type="entry name" value="UDP-N-ACETYL-2-AMINO-2-DEOXY-D-GLUCURONATE OXIDASE"/>
    <property type="match status" value="1"/>
</dbReference>
<dbReference type="GO" id="GO:0000166">
    <property type="term" value="F:nucleotide binding"/>
    <property type="evidence" value="ECO:0007669"/>
    <property type="project" value="InterPro"/>
</dbReference>
<accession>A0A955L7G5</accession>
<name>A0A955L7G5_9BACT</name>
<evidence type="ECO:0000313" key="4">
    <source>
        <dbReference type="Proteomes" id="UP000754563"/>
    </source>
</evidence>
<feature type="domain" description="Gfo/Idh/MocA-like oxidoreductase C-terminal" evidence="2">
    <location>
        <begin position="140"/>
        <end position="241"/>
    </location>
</feature>
<dbReference type="Proteomes" id="UP000754563">
    <property type="component" value="Unassembled WGS sequence"/>
</dbReference>
<dbReference type="SUPFAM" id="SSF51735">
    <property type="entry name" value="NAD(P)-binding Rossmann-fold domains"/>
    <property type="match status" value="1"/>
</dbReference>
<dbReference type="Pfam" id="PF01408">
    <property type="entry name" value="GFO_IDH_MocA"/>
    <property type="match status" value="1"/>
</dbReference>
<dbReference type="InterPro" id="IPR036291">
    <property type="entry name" value="NAD(P)-bd_dom_sf"/>
</dbReference>
<dbReference type="Pfam" id="PF02894">
    <property type="entry name" value="GFO_IDH_MocA_C"/>
    <property type="match status" value="1"/>
</dbReference>
<protein>
    <submittedName>
        <fullName evidence="3">Gfo/Idh/MocA family oxidoreductase</fullName>
    </submittedName>
</protein>
<reference evidence="3" key="2">
    <citation type="journal article" date="2021" name="Microbiome">
        <title>Successional dynamics and alternative stable states in a saline activated sludge microbial community over 9 years.</title>
        <authorList>
            <person name="Wang Y."/>
            <person name="Ye J."/>
            <person name="Ju F."/>
            <person name="Liu L."/>
            <person name="Boyd J.A."/>
            <person name="Deng Y."/>
            <person name="Parks D.H."/>
            <person name="Jiang X."/>
            <person name="Yin X."/>
            <person name="Woodcroft B.J."/>
            <person name="Tyson G.W."/>
            <person name="Hugenholtz P."/>
            <person name="Polz M.F."/>
            <person name="Zhang T."/>
        </authorList>
    </citation>
    <scope>NUCLEOTIDE SEQUENCE</scope>
    <source>
        <strain evidence="3">HKST-UBA11</strain>
    </source>
</reference>
<dbReference type="InterPro" id="IPR000683">
    <property type="entry name" value="Gfo/Idh/MocA-like_OxRdtase_N"/>
</dbReference>
<proteinExistence type="predicted"/>
<dbReference type="InterPro" id="IPR052515">
    <property type="entry name" value="Gfo/Idh/MocA_Oxidoreductase"/>
</dbReference>
<reference evidence="3" key="1">
    <citation type="submission" date="2020-04" db="EMBL/GenBank/DDBJ databases">
        <authorList>
            <person name="Zhang T."/>
        </authorList>
    </citation>
    <scope>NUCLEOTIDE SEQUENCE</scope>
    <source>
        <strain evidence="3">HKST-UBA11</strain>
    </source>
</reference>
<feature type="domain" description="Gfo/Idh/MocA-like oxidoreductase N-terminal" evidence="1">
    <location>
        <begin position="3"/>
        <end position="125"/>
    </location>
</feature>
<dbReference type="Gene3D" id="3.30.360.10">
    <property type="entry name" value="Dihydrodipicolinate Reductase, domain 2"/>
    <property type="match status" value="1"/>
</dbReference>
<dbReference type="EMBL" id="JAGQLH010000019">
    <property type="protein sequence ID" value="MCA9385427.1"/>
    <property type="molecule type" value="Genomic_DNA"/>
</dbReference>
<gene>
    <name evidence="3" type="ORF">KC717_02140</name>
</gene>
<comment type="caution">
    <text evidence="3">The sequence shown here is derived from an EMBL/GenBank/DDBJ whole genome shotgun (WGS) entry which is preliminary data.</text>
</comment>
<sequence>MKNFGMIGLAGYIAPRHLKAIQDTNNTLLAALDPFDSVGIIDSFFPEADFFVEFERFDRHIEKLRRAGTCIDYLSIASPNYLHDAHIRFGLRHGADVICEKPLVLNPWTVDGLTEIEKETGKKVYTILQLRLHETIKELKKKIENGPADKVYDIDLTYITSRGKWYYASWKGDINRSGGIATNIGIHFFDMLSWIFGEVKQNIIHLHTHDRAAGYLELERARVRWFLSINYETLPDEVKGSNKRTYRSIQLDGEEIEFSNGFTELHTRSYEDILAGNGFGLSDARQSIEIVHNIRHATIVSPDGNHHPFVEKPLTPHPFSHAE</sequence>
<organism evidence="3 4">
    <name type="scientific">Candidatus Dojkabacteria bacterium</name>
    <dbReference type="NCBI Taxonomy" id="2099670"/>
    <lineage>
        <taxon>Bacteria</taxon>
        <taxon>Candidatus Dojkabacteria</taxon>
    </lineage>
</organism>
<dbReference type="PANTHER" id="PTHR43249:SF1">
    <property type="entry name" value="D-GLUCOSIDE 3-DEHYDROGENASE"/>
    <property type="match status" value="1"/>
</dbReference>
<evidence type="ECO:0000313" key="3">
    <source>
        <dbReference type="EMBL" id="MCA9385427.1"/>
    </source>
</evidence>